<proteinExistence type="predicted"/>
<evidence type="ECO:0000256" key="1">
    <source>
        <dbReference type="SAM" id="MobiDB-lite"/>
    </source>
</evidence>
<reference evidence="2" key="1">
    <citation type="submission" date="2019-08" db="EMBL/GenBank/DDBJ databases">
        <authorList>
            <person name="Kucharzyk K."/>
            <person name="Murdoch R.W."/>
            <person name="Higgins S."/>
            <person name="Loffler F."/>
        </authorList>
    </citation>
    <scope>NUCLEOTIDE SEQUENCE</scope>
</reference>
<dbReference type="EMBL" id="VSSQ01133956">
    <property type="protein sequence ID" value="MPN59677.1"/>
    <property type="molecule type" value="Genomic_DNA"/>
</dbReference>
<gene>
    <name evidence="2" type="ORF">SDC9_207399</name>
</gene>
<organism evidence="2">
    <name type="scientific">bioreactor metagenome</name>
    <dbReference type="NCBI Taxonomy" id="1076179"/>
    <lineage>
        <taxon>unclassified sequences</taxon>
        <taxon>metagenomes</taxon>
        <taxon>ecological metagenomes</taxon>
    </lineage>
</organism>
<evidence type="ECO:0000313" key="2">
    <source>
        <dbReference type="EMBL" id="MPN59677.1"/>
    </source>
</evidence>
<protein>
    <submittedName>
        <fullName evidence="2">Uncharacterized protein</fullName>
    </submittedName>
</protein>
<accession>A0A645J8G9</accession>
<dbReference type="AlphaFoldDB" id="A0A645J8G9"/>
<comment type="caution">
    <text evidence="2">The sequence shown here is derived from an EMBL/GenBank/DDBJ whole genome shotgun (WGS) entry which is preliminary data.</text>
</comment>
<feature type="region of interest" description="Disordered" evidence="1">
    <location>
        <begin position="1"/>
        <end position="22"/>
    </location>
</feature>
<sequence length="55" mass="5958">MAHQFARGGGAEAAQHGQKENGLKQIALARAVGAAKHRPRGAEFDLLHRVRPEVF</sequence>
<name>A0A645J8G9_9ZZZZ</name>